<dbReference type="Pfam" id="PF02589">
    <property type="entry name" value="LUD_dom"/>
    <property type="match status" value="1"/>
</dbReference>
<evidence type="ECO:0000313" key="2">
    <source>
        <dbReference type="EMBL" id="PUZ28799.1"/>
    </source>
</evidence>
<sequence length="216" mass="23656">MNVSPAKENILKRVRNALSQSVQLPFPNAEGNNSVFQTAHDGLEMKFAEEFSKLQGKFIFCSGKSELLENLQALAEHKNWSQVLCQTPSLMKFLAPAGLSFLNADNAHIASGFQAAITDCEYLVARTGSIIMSAAQPSGRALPVYTPVHVVIAYTHQLVFDVKDGIAKMKDKYGAKLPSMINFATGPSRTADIEKTLVVGIHGPREVYVFLLDEEK</sequence>
<dbReference type="Proteomes" id="UP000244450">
    <property type="component" value="Unassembled WGS sequence"/>
</dbReference>
<dbReference type="OrthoDB" id="9794157at2"/>
<evidence type="ECO:0000313" key="3">
    <source>
        <dbReference type="Proteomes" id="UP000244450"/>
    </source>
</evidence>
<dbReference type="InterPro" id="IPR024185">
    <property type="entry name" value="FTHF_cligase-like_sf"/>
</dbReference>
<protein>
    <submittedName>
        <fullName evidence="2">Lactate utilization protein B/C</fullName>
    </submittedName>
</protein>
<feature type="domain" description="LUD" evidence="1">
    <location>
        <begin position="46"/>
        <end position="212"/>
    </location>
</feature>
<dbReference type="EMBL" id="QCYK01000001">
    <property type="protein sequence ID" value="PUZ28799.1"/>
    <property type="molecule type" value="Genomic_DNA"/>
</dbReference>
<dbReference type="InterPro" id="IPR037171">
    <property type="entry name" value="NagB/RpiA_transferase-like"/>
</dbReference>
<evidence type="ECO:0000259" key="1">
    <source>
        <dbReference type="Pfam" id="PF02589"/>
    </source>
</evidence>
<dbReference type="SUPFAM" id="SSF100950">
    <property type="entry name" value="NagB/RpiA/CoA transferase-like"/>
    <property type="match status" value="1"/>
</dbReference>
<dbReference type="AlphaFoldDB" id="A0A2T7BMC4"/>
<name>A0A2T7BMC4_9BACT</name>
<dbReference type="PANTHER" id="PTHR43682:SF1">
    <property type="entry name" value="LACTATE UTILIZATION PROTEIN C"/>
    <property type="match status" value="1"/>
</dbReference>
<keyword evidence="3" id="KW-1185">Reference proteome</keyword>
<gene>
    <name evidence="2" type="ORF">DCC81_04760</name>
</gene>
<dbReference type="InterPro" id="IPR003741">
    <property type="entry name" value="LUD_dom"/>
</dbReference>
<comment type="caution">
    <text evidence="2">The sequence shown here is derived from an EMBL/GenBank/DDBJ whole genome shotgun (WGS) entry which is preliminary data.</text>
</comment>
<organism evidence="2 3">
    <name type="scientific">Chitinophaga parva</name>
    <dbReference type="NCBI Taxonomy" id="2169414"/>
    <lineage>
        <taxon>Bacteria</taxon>
        <taxon>Pseudomonadati</taxon>
        <taxon>Bacteroidota</taxon>
        <taxon>Chitinophagia</taxon>
        <taxon>Chitinophagales</taxon>
        <taxon>Chitinophagaceae</taxon>
        <taxon>Chitinophaga</taxon>
    </lineage>
</organism>
<dbReference type="Gene3D" id="3.40.50.10420">
    <property type="entry name" value="NagB/RpiA/CoA transferase-like"/>
    <property type="match status" value="1"/>
</dbReference>
<dbReference type="RefSeq" id="WP_108685438.1">
    <property type="nucleotide sequence ID" value="NZ_QCYK01000001.1"/>
</dbReference>
<dbReference type="PANTHER" id="PTHR43682">
    <property type="entry name" value="LACTATE UTILIZATION PROTEIN C"/>
    <property type="match status" value="1"/>
</dbReference>
<reference evidence="2 3" key="1">
    <citation type="submission" date="2018-04" db="EMBL/GenBank/DDBJ databases">
        <title>Chitinophaga fuyangensis sp. nov., isolated from soil in a chemical factory.</title>
        <authorList>
            <person name="Chen K."/>
        </authorList>
    </citation>
    <scope>NUCLEOTIDE SEQUENCE [LARGE SCALE GENOMIC DNA]</scope>
    <source>
        <strain evidence="2 3">LY-1</strain>
    </source>
</reference>
<proteinExistence type="predicted"/>
<accession>A0A2T7BMC4</accession>